<sequence>MTISAPLTADDFWASIEDAWATIPDAAAARAALIAGPTEGEETLDYEAASALEPHLRPFLAALKTTLQAYTQPQLAAWDAHITQALYDIDREDVHAATDGSDDGFLYARGFIVAVGKDYYDKVNAQPSTYAIEDAEFESICYEAAHVHDARFGEWPPRTVSRESGSNKAGWPSMSRQ</sequence>
<evidence type="ECO:0000313" key="3">
    <source>
        <dbReference type="EMBL" id="TXT10547.1"/>
    </source>
</evidence>
<evidence type="ECO:0000259" key="2">
    <source>
        <dbReference type="Pfam" id="PF14024"/>
    </source>
</evidence>
<evidence type="ECO:0000256" key="1">
    <source>
        <dbReference type="SAM" id="MobiDB-lite"/>
    </source>
</evidence>
<dbReference type="Pfam" id="PF14024">
    <property type="entry name" value="DUF4240"/>
    <property type="match status" value="1"/>
</dbReference>
<dbReference type="Proteomes" id="UP000473826">
    <property type="component" value="Unassembled WGS sequence"/>
</dbReference>
<dbReference type="AlphaFoldDB" id="A0A7D8UZT3"/>
<comment type="caution">
    <text evidence="3">The sequence shown here is derived from an EMBL/GenBank/DDBJ whole genome shotgun (WGS) entry which is preliminary data.</text>
</comment>
<reference evidence="3 4" key="1">
    <citation type="journal article" date="2019" name="PLoS Genet.">
        <title>Convergent evolution of linked mating-type loci in basidiomycete fungi.</title>
        <authorList>
            <person name="Sun S."/>
            <person name="Coelho M.A."/>
            <person name="Heitman J."/>
            <person name="Nowrousian M."/>
        </authorList>
    </citation>
    <scope>NUCLEOTIDE SEQUENCE [LARGE SCALE GENOMIC DNA]</scope>
    <source>
        <strain evidence="3 4">CBS 4282</strain>
    </source>
</reference>
<proteinExistence type="predicted"/>
<gene>
    <name evidence="3" type="ORF">VHUM_02052</name>
</gene>
<name>A0A7D8UZT3_VANHU</name>
<feature type="domain" description="DUF4240" evidence="2">
    <location>
        <begin position="54"/>
        <end position="143"/>
    </location>
</feature>
<protein>
    <recommendedName>
        <fullName evidence="2">DUF4240 domain-containing protein</fullName>
    </recommendedName>
</protein>
<dbReference type="InterPro" id="IPR025334">
    <property type="entry name" value="DUF4240"/>
</dbReference>
<keyword evidence="4" id="KW-1185">Reference proteome</keyword>
<evidence type="ECO:0000313" key="4">
    <source>
        <dbReference type="Proteomes" id="UP000473826"/>
    </source>
</evidence>
<feature type="region of interest" description="Disordered" evidence="1">
    <location>
        <begin position="155"/>
        <end position="177"/>
    </location>
</feature>
<accession>A0A7D8UZT3</accession>
<dbReference type="OrthoDB" id="2593357at2759"/>
<dbReference type="EMBL" id="QKWK01000005">
    <property type="protein sequence ID" value="TXT10547.1"/>
    <property type="molecule type" value="Genomic_DNA"/>
</dbReference>
<organism evidence="3 4">
    <name type="scientific">Vanrija humicola</name>
    <name type="common">Yeast</name>
    <name type="synonym">Cryptococcus humicola</name>
    <dbReference type="NCBI Taxonomy" id="5417"/>
    <lineage>
        <taxon>Eukaryota</taxon>
        <taxon>Fungi</taxon>
        <taxon>Dikarya</taxon>
        <taxon>Basidiomycota</taxon>
        <taxon>Agaricomycotina</taxon>
        <taxon>Tremellomycetes</taxon>
        <taxon>Trichosporonales</taxon>
        <taxon>Trichosporonaceae</taxon>
        <taxon>Vanrija</taxon>
    </lineage>
</organism>